<dbReference type="KEGG" id="seds:AAY24_15825"/>
<proteinExistence type="predicted"/>
<keyword evidence="1" id="KW-0378">Hydrolase</keyword>
<dbReference type="SUPFAM" id="SSF53474">
    <property type="entry name" value="alpha/beta-Hydrolases"/>
    <property type="match status" value="1"/>
</dbReference>
<evidence type="ECO:0000256" key="1">
    <source>
        <dbReference type="ARBA" id="ARBA00022801"/>
    </source>
</evidence>
<evidence type="ECO:0000313" key="3">
    <source>
        <dbReference type="EMBL" id="AKH21581.1"/>
    </source>
</evidence>
<dbReference type="PRINTS" id="PR00111">
    <property type="entry name" value="ABHYDROLASE"/>
</dbReference>
<dbReference type="InterPro" id="IPR000073">
    <property type="entry name" value="AB_hydrolase_1"/>
</dbReference>
<accession>A0A0F7JZ57</accession>
<evidence type="ECO:0000313" key="4">
    <source>
        <dbReference type="Proteomes" id="UP000034410"/>
    </source>
</evidence>
<organism evidence="3 4">
    <name type="scientific">Sedimenticola thiotaurini</name>
    <dbReference type="NCBI Taxonomy" id="1543721"/>
    <lineage>
        <taxon>Bacteria</taxon>
        <taxon>Pseudomonadati</taxon>
        <taxon>Pseudomonadota</taxon>
        <taxon>Gammaproteobacteria</taxon>
        <taxon>Chromatiales</taxon>
        <taxon>Sedimenticolaceae</taxon>
        <taxon>Sedimenticola</taxon>
    </lineage>
</organism>
<dbReference type="RefSeq" id="WP_046860505.1">
    <property type="nucleotide sequence ID" value="NZ_CP011412.1"/>
</dbReference>
<dbReference type="PANTHER" id="PTHR46118">
    <property type="entry name" value="PROTEIN ABHD11"/>
    <property type="match status" value="1"/>
</dbReference>
<dbReference type="PANTHER" id="PTHR46118:SF4">
    <property type="entry name" value="PROTEIN ABHD11"/>
    <property type="match status" value="1"/>
</dbReference>
<dbReference type="Proteomes" id="UP000034410">
    <property type="component" value="Chromosome"/>
</dbReference>
<evidence type="ECO:0000259" key="2">
    <source>
        <dbReference type="Pfam" id="PF00561"/>
    </source>
</evidence>
<dbReference type="InterPro" id="IPR029058">
    <property type="entry name" value="AB_hydrolase_fold"/>
</dbReference>
<protein>
    <recommendedName>
        <fullName evidence="2">AB hydrolase-1 domain-containing protein</fullName>
    </recommendedName>
</protein>
<keyword evidence="4" id="KW-1185">Reference proteome</keyword>
<dbReference type="Pfam" id="PF00561">
    <property type="entry name" value="Abhydrolase_1"/>
    <property type="match status" value="1"/>
</dbReference>
<name>A0A0F7JZ57_9GAMM</name>
<sequence>MRLHYREYGSYSDHHPTLIFLHGLLGSSSNWHSLARGLGDHYHVLVPDLRNHGRSPHDDDVSYPALARDLAQLIDEQGLESALLIGHSMGGKAAMWLALEQPELVCGLVVVDIAPVAYPNRFGVIYEALHAVEQTRVGSRAEADAILAGYLDDVSLRQFLLQNLQHAGGDWRWRMNLAALTRGMSDIVGFPACDNLSYSGPSLFIYGGLSDYVQPEAKPLIQRLFPRADLQKIPQVGHWVYAEQPQAFSAILGKFLARF</sequence>
<gene>
    <name evidence="3" type="ORF">AAY24_15825</name>
</gene>
<dbReference type="AlphaFoldDB" id="A0A0F7JZ57"/>
<dbReference type="Gene3D" id="3.40.50.1820">
    <property type="entry name" value="alpha/beta hydrolase"/>
    <property type="match status" value="1"/>
</dbReference>
<dbReference type="OrthoDB" id="9808398at2"/>
<feature type="domain" description="AB hydrolase-1" evidence="2">
    <location>
        <begin position="16"/>
        <end position="244"/>
    </location>
</feature>
<dbReference type="EMBL" id="CP011412">
    <property type="protein sequence ID" value="AKH21581.1"/>
    <property type="molecule type" value="Genomic_DNA"/>
</dbReference>
<dbReference type="GO" id="GO:0016787">
    <property type="term" value="F:hydrolase activity"/>
    <property type="evidence" value="ECO:0007669"/>
    <property type="project" value="UniProtKB-KW"/>
</dbReference>
<reference evidence="3 4" key="1">
    <citation type="journal article" date="2015" name="Genome Announc.">
        <title>Complete Genome Sequence of Sedimenticola thiotaurini Strain SIP-G1, a Polyphosphate- and Polyhydroxyalkanoate-Accumulating Sulfur-Oxidizing Gammaproteobacterium Isolated from Salt Marsh Sediments.</title>
        <authorList>
            <person name="Flood B.E."/>
            <person name="Jones D.S."/>
            <person name="Bailey J.V."/>
        </authorList>
    </citation>
    <scope>NUCLEOTIDE SEQUENCE [LARGE SCALE GENOMIC DNA]</scope>
    <source>
        <strain evidence="3 4">SIP-G1</strain>
    </source>
</reference>